<dbReference type="EMBL" id="DXHP01000063">
    <property type="protein sequence ID" value="HIW06231.1"/>
    <property type="molecule type" value="Genomic_DNA"/>
</dbReference>
<organism evidence="1 2">
    <name type="scientific">Candidatus Ignatzschineria merdigallinarum</name>
    <dbReference type="NCBI Taxonomy" id="2838621"/>
    <lineage>
        <taxon>Bacteria</taxon>
        <taxon>Pseudomonadati</taxon>
        <taxon>Pseudomonadota</taxon>
        <taxon>Gammaproteobacteria</taxon>
        <taxon>Cardiobacteriales</taxon>
        <taxon>Ignatzschineriaceae</taxon>
        <taxon>Ignatzschineria</taxon>
    </lineage>
</organism>
<gene>
    <name evidence="1" type="ORF">H9889_02760</name>
</gene>
<evidence type="ECO:0000313" key="2">
    <source>
        <dbReference type="Proteomes" id="UP000823934"/>
    </source>
</evidence>
<dbReference type="Proteomes" id="UP000823934">
    <property type="component" value="Unassembled WGS sequence"/>
</dbReference>
<sequence length="182" mass="21691">MKRLWLPLFLLLIVAGVVAWLMLQRPVVDFHGIPLGAHKTEVMNYSQYENTGYRNWGKPEEGYTYRVNFHDSDYFLALDNEIEGIAISRRVDRATFERMVEELTQKWGEPTVDNRIEQDENFELGYFSLTFPAQDEMLYQLYLRWHLYYADDDNDLMTTIVVRTKRLAEYEKASEDAYDFLF</sequence>
<evidence type="ECO:0000313" key="1">
    <source>
        <dbReference type="EMBL" id="HIW06231.1"/>
    </source>
</evidence>
<reference evidence="1" key="1">
    <citation type="journal article" date="2021" name="PeerJ">
        <title>Extensive microbial diversity within the chicken gut microbiome revealed by metagenomics and culture.</title>
        <authorList>
            <person name="Gilroy R."/>
            <person name="Ravi A."/>
            <person name="Getino M."/>
            <person name="Pursley I."/>
            <person name="Horton D.L."/>
            <person name="Alikhan N.F."/>
            <person name="Baker D."/>
            <person name="Gharbi K."/>
            <person name="Hall N."/>
            <person name="Watson M."/>
            <person name="Adriaenssens E.M."/>
            <person name="Foster-Nyarko E."/>
            <person name="Jarju S."/>
            <person name="Secka A."/>
            <person name="Antonio M."/>
            <person name="Oren A."/>
            <person name="Chaudhuri R.R."/>
            <person name="La Ragione R."/>
            <person name="Hildebrand F."/>
            <person name="Pallen M.J."/>
        </authorList>
    </citation>
    <scope>NUCLEOTIDE SEQUENCE</scope>
    <source>
        <strain evidence="1">CHK160-9182</strain>
    </source>
</reference>
<accession>A0A9D1Q4X3</accession>
<proteinExistence type="predicted"/>
<dbReference type="AlphaFoldDB" id="A0A9D1Q4X3"/>
<protein>
    <submittedName>
        <fullName evidence="1">Uncharacterized protein</fullName>
    </submittedName>
</protein>
<name>A0A9D1Q4X3_9GAMM</name>
<reference evidence="1" key="2">
    <citation type="submission" date="2021-04" db="EMBL/GenBank/DDBJ databases">
        <authorList>
            <person name="Gilroy R."/>
        </authorList>
    </citation>
    <scope>NUCLEOTIDE SEQUENCE</scope>
    <source>
        <strain evidence="1">CHK160-9182</strain>
    </source>
</reference>
<comment type="caution">
    <text evidence="1">The sequence shown here is derived from an EMBL/GenBank/DDBJ whole genome shotgun (WGS) entry which is preliminary data.</text>
</comment>